<accession>I0GQP5</accession>
<dbReference type="eggNOG" id="COG0631">
    <property type="taxonomic scope" value="Bacteria"/>
</dbReference>
<evidence type="ECO:0000313" key="3">
    <source>
        <dbReference type="Proteomes" id="UP000007887"/>
    </source>
</evidence>
<dbReference type="Proteomes" id="UP000007887">
    <property type="component" value="Chromosome"/>
</dbReference>
<proteinExistence type="predicted"/>
<dbReference type="Pfam" id="PF13672">
    <property type="entry name" value="PP2C_2"/>
    <property type="match status" value="1"/>
</dbReference>
<protein>
    <recommendedName>
        <fullName evidence="1">PPM-type phosphatase domain-containing protein</fullName>
    </recommendedName>
</protein>
<organism evidence="2 3">
    <name type="scientific">Selenomonas ruminantium subsp. lactilytica (strain NBRC 103574 / TAM6421)</name>
    <dbReference type="NCBI Taxonomy" id="927704"/>
    <lineage>
        <taxon>Bacteria</taxon>
        <taxon>Bacillati</taxon>
        <taxon>Bacillota</taxon>
        <taxon>Negativicutes</taxon>
        <taxon>Selenomonadales</taxon>
        <taxon>Selenomonadaceae</taxon>
        <taxon>Selenomonas</taxon>
    </lineage>
</organism>
<dbReference type="PATRIC" id="fig|927704.6.peg.1416"/>
<name>I0GQP5_SELRL</name>
<feature type="domain" description="PPM-type phosphatase" evidence="1">
    <location>
        <begin position="12"/>
        <end position="253"/>
    </location>
</feature>
<sequence length="315" mass="35189">MSYRIYSLSRLGEKYARHGFRCQDSSGNCTKNGVQIVAVADGHGAGDCFRSEIGANIAIDMVFCEALPLLYEEDHPFSEQGIKNFKYRLWQSWQKAVKSDWDNRLTLGKLGENEARYELVSDKYRLRYQKESDKYLYTAYGTTLLAAIAIKNELLLLQIGDGSAVVLCANGLFILPVPQDEENFLNVTTSLSDENADQKIRHAVLSLDKTSSTYPVAVFLSSDGVDDCFPAYQNEEHLFKFYKVLIETALAENTESLFTELSHDVLADMSVKGSHDDISMGIMMTEDMELLGKACSDISLPQSAMDDEAGQEVTE</sequence>
<evidence type="ECO:0000259" key="1">
    <source>
        <dbReference type="Pfam" id="PF13672"/>
    </source>
</evidence>
<dbReference type="InterPro" id="IPR001932">
    <property type="entry name" value="PPM-type_phosphatase-like_dom"/>
</dbReference>
<dbReference type="InterPro" id="IPR036457">
    <property type="entry name" value="PPM-type-like_dom_sf"/>
</dbReference>
<dbReference type="HOGENOM" id="CLU_052010_0_0_9"/>
<dbReference type="Gene3D" id="3.60.40.10">
    <property type="entry name" value="PPM-type phosphatase domain"/>
    <property type="match status" value="1"/>
</dbReference>
<gene>
    <name evidence="2" type="ordered locus">SELR_13740</name>
</gene>
<dbReference type="EMBL" id="AP012292">
    <property type="protein sequence ID" value="BAL83082.1"/>
    <property type="molecule type" value="Genomic_DNA"/>
</dbReference>
<dbReference type="KEGG" id="sri:SELR_13740"/>
<dbReference type="AlphaFoldDB" id="I0GQP5"/>
<evidence type="ECO:0000313" key="2">
    <source>
        <dbReference type="EMBL" id="BAL83082.1"/>
    </source>
</evidence>
<reference evidence="2 3" key="1">
    <citation type="submission" date="2011-10" db="EMBL/GenBank/DDBJ databases">
        <title>Whole genome sequence of Selenomonas ruminantium subsp. lactilytica TAM6421.</title>
        <authorList>
            <person name="Oguchi A."/>
            <person name="Ankai A."/>
            <person name="Kaneko J."/>
            <person name="Yamada-Narita S."/>
            <person name="Fukui S."/>
            <person name="Takahashi M."/>
            <person name="Onodera T."/>
            <person name="Kojima S."/>
            <person name="Fushimi T."/>
            <person name="Abe N."/>
            <person name="Kamio Y."/>
            <person name="Yamazaki S."/>
            <person name="Fujita N."/>
        </authorList>
    </citation>
    <scope>NUCLEOTIDE SEQUENCE [LARGE SCALE GENOMIC DNA]</scope>
    <source>
        <strain evidence="3">NBRC 103574 / TAM6421</strain>
    </source>
</reference>
<dbReference type="SUPFAM" id="SSF81606">
    <property type="entry name" value="PP2C-like"/>
    <property type="match status" value="1"/>
</dbReference>